<feature type="transmembrane region" description="Helical" evidence="1">
    <location>
        <begin position="33"/>
        <end position="52"/>
    </location>
</feature>
<dbReference type="AlphaFoldDB" id="A0AA89BQY5"/>
<name>A0AA89BQY5_PINIB</name>
<comment type="caution">
    <text evidence="2">The sequence shown here is derived from an EMBL/GenBank/DDBJ whole genome shotgun (WGS) entry which is preliminary data.</text>
</comment>
<keyword evidence="3" id="KW-1185">Reference proteome</keyword>
<dbReference type="PANTHER" id="PTHR20992">
    <property type="entry name" value="AT15442P-RELATED"/>
    <property type="match status" value="1"/>
</dbReference>
<keyword evidence="1" id="KW-1133">Transmembrane helix</keyword>
<proteinExistence type="predicted"/>
<organism evidence="2 3">
    <name type="scientific">Pinctada imbricata</name>
    <name type="common">Atlantic pearl-oyster</name>
    <name type="synonym">Pinctada martensii</name>
    <dbReference type="NCBI Taxonomy" id="66713"/>
    <lineage>
        <taxon>Eukaryota</taxon>
        <taxon>Metazoa</taxon>
        <taxon>Spiralia</taxon>
        <taxon>Lophotrochozoa</taxon>
        <taxon>Mollusca</taxon>
        <taxon>Bivalvia</taxon>
        <taxon>Autobranchia</taxon>
        <taxon>Pteriomorphia</taxon>
        <taxon>Pterioida</taxon>
        <taxon>Pterioidea</taxon>
        <taxon>Pteriidae</taxon>
        <taxon>Pinctada</taxon>
    </lineage>
</organism>
<sequence>MVTGAVGIHGAEWGSGDVWPSDEMKSRGMLRGLWVGVLIALPSGAGVALSVLGGNAGSLVGVAISASLLPPAVNAVTTEFVYKGTLNCAAFENNDYEPIHSCNMSVETAILGVISLALTLLNISCIIIMGIIVLKIKEVAPQASVDENTTFWHEDIKIVRDSYATTKGKDSATMATQARQIIQEWRVRFTTNFIYDERDFK</sequence>
<evidence type="ECO:0000313" key="2">
    <source>
        <dbReference type="EMBL" id="KAK3090776.1"/>
    </source>
</evidence>
<keyword evidence="1" id="KW-0812">Transmembrane</keyword>
<dbReference type="InterPro" id="IPR005240">
    <property type="entry name" value="DUF389"/>
</dbReference>
<dbReference type="Proteomes" id="UP001186944">
    <property type="component" value="Unassembled WGS sequence"/>
</dbReference>
<feature type="transmembrane region" description="Helical" evidence="1">
    <location>
        <begin position="109"/>
        <end position="134"/>
    </location>
</feature>
<dbReference type="EMBL" id="VSWD01000010">
    <property type="protein sequence ID" value="KAK3090776.1"/>
    <property type="molecule type" value="Genomic_DNA"/>
</dbReference>
<keyword evidence="1" id="KW-0472">Membrane</keyword>
<evidence type="ECO:0000313" key="3">
    <source>
        <dbReference type="Proteomes" id="UP001186944"/>
    </source>
</evidence>
<evidence type="ECO:0000256" key="1">
    <source>
        <dbReference type="SAM" id="Phobius"/>
    </source>
</evidence>
<dbReference type="Pfam" id="PF04087">
    <property type="entry name" value="DUF389"/>
    <property type="match status" value="1"/>
</dbReference>
<dbReference type="PANTHER" id="PTHR20992:SF9">
    <property type="entry name" value="AT15442P-RELATED"/>
    <property type="match status" value="1"/>
</dbReference>
<protein>
    <submittedName>
        <fullName evidence="2">Uncharacterized protein</fullName>
    </submittedName>
</protein>
<accession>A0AA89BQY5</accession>
<reference evidence="2" key="1">
    <citation type="submission" date="2019-08" db="EMBL/GenBank/DDBJ databases">
        <title>The improved chromosome-level genome for the pearl oyster Pinctada fucata martensii using PacBio sequencing and Hi-C.</title>
        <authorList>
            <person name="Zheng Z."/>
        </authorList>
    </citation>
    <scope>NUCLEOTIDE SEQUENCE</scope>
    <source>
        <strain evidence="2">ZZ-2019</strain>
        <tissue evidence="2">Adductor muscle</tissue>
    </source>
</reference>
<gene>
    <name evidence="2" type="ORF">FSP39_014526</name>
</gene>